<dbReference type="AlphaFoldDB" id="A0A151NQA5"/>
<name>A0A151NQA5_ALLMI</name>
<organism evidence="1 2">
    <name type="scientific">Alligator mississippiensis</name>
    <name type="common">American alligator</name>
    <dbReference type="NCBI Taxonomy" id="8496"/>
    <lineage>
        <taxon>Eukaryota</taxon>
        <taxon>Metazoa</taxon>
        <taxon>Chordata</taxon>
        <taxon>Craniata</taxon>
        <taxon>Vertebrata</taxon>
        <taxon>Euteleostomi</taxon>
        <taxon>Archelosauria</taxon>
        <taxon>Archosauria</taxon>
        <taxon>Crocodylia</taxon>
        <taxon>Alligatoridae</taxon>
        <taxon>Alligatorinae</taxon>
        <taxon>Alligator</taxon>
    </lineage>
</organism>
<dbReference type="EMBL" id="AKHW03002395">
    <property type="protein sequence ID" value="KYO39011.1"/>
    <property type="molecule type" value="Genomic_DNA"/>
</dbReference>
<gene>
    <name evidence="1" type="ORF">Y1Q_0022591</name>
</gene>
<evidence type="ECO:0000313" key="1">
    <source>
        <dbReference type="EMBL" id="KYO39011.1"/>
    </source>
</evidence>
<evidence type="ECO:0000313" key="2">
    <source>
        <dbReference type="Proteomes" id="UP000050525"/>
    </source>
</evidence>
<protein>
    <submittedName>
        <fullName evidence="1">Uncharacterized protein</fullName>
    </submittedName>
</protein>
<reference evidence="1 2" key="1">
    <citation type="journal article" date="2012" name="Genome Biol.">
        <title>Sequencing three crocodilian genomes to illuminate the evolution of archosaurs and amniotes.</title>
        <authorList>
            <person name="St John J.A."/>
            <person name="Braun E.L."/>
            <person name="Isberg S.R."/>
            <person name="Miles L.G."/>
            <person name="Chong A.Y."/>
            <person name="Gongora J."/>
            <person name="Dalzell P."/>
            <person name="Moran C."/>
            <person name="Bed'hom B."/>
            <person name="Abzhanov A."/>
            <person name="Burgess S.C."/>
            <person name="Cooksey A.M."/>
            <person name="Castoe T.A."/>
            <person name="Crawford N.G."/>
            <person name="Densmore L.D."/>
            <person name="Drew J.C."/>
            <person name="Edwards S.V."/>
            <person name="Faircloth B.C."/>
            <person name="Fujita M.K."/>
            <person name="Greenwold M.J."/>
            <person name="Hoffmann F.G."/>
            <person name="Howard J.M."/>
            <person name="Iguchi T."/>
            <person name="Janes D.E."/>
            <person name="Khan S.Y."/>
            <person name="Kohno S."/>
            <person name="de Koning A.J."/>
            <person name="Lance S.L."/>
            <person name="McCarthy F.M."/>
            <person name="McCormack J.E."/>
            <person name="Merchant M.E."/>
            <person name="Peterson D.G."/>
            <person name="Pollock D.D."/>
            <person name="Pourmand N."/>
            <person name="Raney B.J."/>
            <person name="Roessler K.A."/>
            <person name="Sanford J.R."/>
            <person name="Sawyer R.H."/>
            <person name="Schmidt C.J."/>
            <person name="Triplett E.W."/>
            <person name="Tuberville T.D."/>
            <person name="Venegas-Anaya M."/>
            <person name="Howard J.T."/>
            <person name="Jarvis E.D."/>
            <person name="Guillette L.J.Jr."/>
            <person name="Glenn T.C."/>
            <person name="Green R.E."/>
            <person name="Ray D.A."/>
        </authorList>
    </citation>
    <scope>NUCLEOTIDE SEQUENCE [LARGE SCALE GENOMIC DNA]</scope>
    <source>
        <strain evidence="1">KSC_2009_1</strain>
    </source>
</reference>
<keyword evidence="2" id="KW-1185">Reference proteome</keyword>
<sequence>MILPLGSHFKDHVHILPGKEIYFLQLLKQPHTSALGPEVSPDKAFPIGNFSAALGIPYTGHRSLSL</sequence>
<comment type="caution">
    <text evidence="1">The sequence shown here is derived from an EMBL/GenBank/DDBJ whole genome shotgun (WGS) entry which is preliminary data.</text>
</comment>
<proteinExistence type="predicted"/>
<dbReference type="Proteomes" id="UP000050525">
    <property type="component" value="Unassembled WGS sequence"/>
</dbReference>
<accession>A0A151NQA5</accession>